<protein>
    <submittedName>
        <fullName evidence="1 3">Uncharacterized protein</fullName>
    </submittedName>
</protein>
<dbReference type="EMBL" id="UZAF01022322">
    <property type="protein sequence ID" value="VDO84532.1"/>
    <property type="molecule type" value="Genomic_DNA"/>
</dbReference>
<reference evidence="1 2" key="2">
    <citation type="submission" date="2018-11" db="EMBL/GenBank/DDBJ databases">
        <authorList>
            <consortium name="Pathogen Informatics"/>
        </authorList>
    </citation>
    <scope>NUCLEOTIDE SEQUENCE [LARGE SCALE GENOMIC DNA]</scope>
    <source>
        <strain evidence="1 2">MHpl1</strain>
    </source>
</reference>
<sequence>MGVFSNFFFLLPTTAKSASLNTLSSFLFFSFLGSRSPDKNC</sequence>
<dbReference type="AlphaFoldDB" id="A0A0N4X861"/>
<evidence type="ECO:0000313" key="2">
    <source>
        <dbReference type="Proteomes" id="UP000268014"/>
    </source>
</evidence>
<proteinExistence type="predicted"/>
<reference evidence="3" key="1">
    <citation type="submission" date="2017-02" db="UniProtKB">
        <authorList>
            <consortium name="WormBaseParasite"/>
        </authorList>
    </citation>
    <scope>IDENTIFICATION</scope>
</reference>
<keyword evidence="2" id="KW-1185">Reference proteome</keyword>
<accession>A0A0N4X861</accession>
<evidence type="ECO:0000313" key="1">
    <source>
        <dbReference type="EMBL" id="VDO84532.1"/>
    </source>
</evidence>
<gene>
    <name evidence="1" type="ORF">HPLM_LOCUS20545</name>
</gene>
<dbReference type="WBParaSite" id="HPLM_0002055301-mRNA-1">
    <property type="protein sequence ID" value="HPLM_0002055301-mRNA-1"/>
    <property type="gene ID" value="HPLM_0002055301"/>
</dbReference>
<name>A0A0N4X861_HAEPC</name>
<dbReference type="Proteomes" id="UP000268014">
    <property type="component" value="Unassembled WGS sequence"/>
</dbReference>
<organism evidence="3">
    <name type="scientific">Haemonchus placei</name>
    <name type="common">Barber's pole worm</name>
    <dbReference type="NCBI Taxonomy" id="6290"/>
    <lineage>
        <taxon>Eukaryota</taxon>
        <taxon>Metazoa</taxon>
        <taxon>Ecdysozoa</taxon>
        <taxon>Nematoda</taxon>
        <taxon>Chromadorea</taxon>
        <taxon>Rhabditida</taxon>
        <taxon>Rhabditina</taxon>
        <taxon>Rhabditomorpha</taxon>
        <taxon>Strongyloidea</taxon>
        <taxon>Trichostrongylidae</taxon>
        <taxon>Haemonchus</taxon>
    </lineage>
</organism>
<evidence type="ECO:0000313" key="3">
    <source>
        <dbReference type="WBParaSite" id="HPLM_0002055301-mRNA-1"/>
    </source>
</evidence>